<sequence length="221" mass="24819">MFSADRRPSIAAQYLGLVPGSLHGMNILELGPLEGAHTYQLAKLGADRILSIEANSEAFLKCLIVKEILRTPRCRFLLGDCLKFLQINRDQFDMIFCSGILYHMENPFELIKAIAQHTDRVFLWTHYYDPDVPTGAGRKPKVVNCDGLELTLYEHIYGETTNSGQFWGGTMPSASWLEKAGIQRCFEHFGYQFSVHEDNPTQEAGPWITATALRQPTGAHG</sequence>
<dbReference type="KEGG" id="mtun:MTUNDRAET4_0921"/>
<proteinExistence type="predicted"/>
<evidence type="ECO:0000313" key="1">
    <source>
        <dbReference type="EMBL" id="VFU07814.1"/>
    </source>
</evidence>
<organism evidence="1 2">
    <name type="scientific">Methylocella tundrae</name>
    <dbReference type="NCBI Taxonomy" id="227605"/>
    <lineage>
        <taxon>Bacteria</taxon>
        <taxon>Pseudomonadati</taxon>
        <taxon>Pseudomonadota</taxon>
        <taxon>Alphaproteobacteria</taxon>
        <taxon>Hyphomicrobiales</taxon>
        <taxon>Beijerinckiaceae</taxon>
        <taxon>Methylocella</taxon>
    </lineage>
</organism>
<dbReference type="AlphaFoldDB" id="A0A4U8YYE7"/>
<accession>A0A4U8YYE7</accession>
<dbReference type="CDD" id="cd02440">
    <property type="entry name" value="AdoMet_MTases"/>
    <property type="match status" value="1"/>
</dbReference>
<dbReference type="Pfam" id="PF08003">
    <property type="entry name" value="Methyltransf_9"/>
    <property type="match status" value="1"/>
</dbReference>
<dbReference type="Gene3D" id="3.40.50.150">
    <property type="entry name" value="Vaccinia Virus protein VP39"/>
    <property type="match status" value="1"/>
</dbReference>
<reference evidence="1 2" key="1">
    <citation type="submission" date="2019-03" db="EMBL/GenBank/DDBJ databases">
        <authorList>
            <person name="Kox A.R. M."/>
        </authorList>
    </citation>
    <scope>NUCLEOTIDE SEQUENCE [LARGE SCALE GENOMIC DNA]</scope>
    <source>
        <strain evidence="1">MTUNDRAET4 annotated genome</strain>
    </source>
</reference>
<protein>
    <recommendedName>
        <fullName evidence="3">Methyltransferase domain-containing protein</fullName>
    </recommendedName>
</protein>
<dbReference type="SUPFAM" id="SSF53335">
    <property type="entry name" value="S-adenosyl-L-methionine-dependent methyltransferases"/>
    <property type="match status" value="1"/>
</dbReference>
<dbReference type="Proteomes" id="UP000294360">
    <property type="component" value="Chromosome"/>
</dbReference>
<evidence type="ECO:0000313" key="2">
    <source>
        <dbReference type="Proteomes" id="UP000294360"/>
    </source>
</evidence>
<name>A0A4U8YYE7_METTU</name>
<gene>
    <name evidence="1" type="ORF">MTUNDRAET4_0921</name>
</gene>
<dbReference type="EMBL" id="LR536450">
    <property type="protein sequence ID" value="VFU07814.1"/>
    <property type="molecule type" value="Genomic_DNA"/>
</dbReference>
<dbReference type="InterPro" id="IPR029063">
    <property type="entry name" value="SAM-dependent_MTases_sf"/>
</dbReference>
<dbReference type="InterPro" id="IPR027555">
    <property type="entry name" value="Mo5U34_MeTrfas-like"/>
</dbReference>
<evidence type="ECO:0008006" key="3">
    <source>
        <dbReference type="Google" id="ProtNLM"/>
    </source>
</evidence>